<feature type="compositionally biased region" description="Low complexity" evidence="1">
    <location>
        <begin position="195"/>
        <end position="208"/>
    </location>
</feature>
<keyword evidence="4" id="KW-1185">Reference proteome</keyword>
<accession>A0AA36Y6G8</accession>
<evidence type="ECO:0000313" key="4">
    <source>
        <dbReference type="Proteomes" id="UP000018466"/>
    </source>
</evidence>
<name>A0AA36Y6G8_9FIRM</name>
<evidence type="ECO:0000256" key="1">
    <source>
        <dbReference type="SAM" id="MobiDB-lite"/>
    </source>
</evidence>
<dbReference type="GeneID" id="86941792"/>
<dbReference type="AlphaFoldDB" id="A0AA36Y6G8"/>
<dbReference type="RefSeq" id="WP_009532061.1">
    <property type="nucleotide sequence ID" value="NZ_JH590861.1"/>
</dbReference>
<feature type="signal peptide" evidence="2">
    <location>
        <begin position="1"/>
        <end position="28"/>
    </location>
</feature>
<feature type="region of interest" description="Disordered" evidence="1">
    <location>
        <begin position="177"/>
        <end position="386"/>
    </location>
</feature>
<feature type="compositionally biased region" description="Low complexity" evidence="1">
    <location>
        <begin position="342"/>
        <end position="351"/>
    </location>
</feature>
<evidence type="ECO:0000313" key="3">
    <source>
        <dbReference type="EMBL" id="EHO18042.1"/>
    </source>
</evidence>
<proteinExistence type="predicted"/>
<comment type="caution">
    <text evidence="3">The sequence shown here is derived from an EMBL/GenBank/DDBJ whole genome shotgun (WGS) entry which is preliminary data.</text>
</comment>
<protein>
    <recommendedName>
        <fullName evidence="5">Mannosyl-glycoprotein endo-beta-N-acetylglucosamidase-like domain-containing protein</fullName>
    </recommendedName>
</protein>
<feature type="region of interest" description="Disordered" evidence="1">
    <location>
        <begin position="420"/>
        <end position="446"/>
    </location>
</feature>
<feature type="compositionally biased region" description="Polar residues" evidence="1">
    <location>
        <begin position="177"/>
        <end position="194"/>
    </location>
</feature>
<evidence type="ECO:0000256" key="2">
    <source>
        <dbReference type="SAM" id="SignalP"/>
    </source>
</evidence>
<dbReference type="EMBL" id="AGEL01000003">
    <property type="protein sequence ID" value="EHO18042.1"/>
    <property type="molecule type" value="Genomic_DNA"/>
</dbReference>
<keyword evidence="2" id="KW-0732">Signal</keyword>
<gene>
    <name evidence="3" type="ORF">HMPREF9623_00226</name>
</gene>
<evidence type="ECO:0008006" key="5">
    <source>
        <dbReference type="Google" id="ProtNLM"/>
    </source>
</evidence>
<dbReference type="Proteomes" id="UP000018466">
    <property type="component" value="Unassembled WGS sequence"/>
</dbReference>
<sequence>MKGKRARRIAQAGILILSLLTPFLPTQASQCFAAQKSDAQFEQQLAAEGFPESYKDKLRELHAKYPNWVFKAQKTGLSWQEVVREESKIGRNLVHTTSKDSWKSRDGAAYNAATNSWKGFDTSAWVAANSNIISYYMDPRNFLDSRYIFQFQTQGYDPDSQNAEGVRMLASNTFLSSTGLSPAQSTDSSVSKAASTTAPGSGNNTGTTASGGGSTQVASAKGKSPSAVTWTAPGTPRDSKKAVVGAAPLSAEEQQRKAKENATQPAVVTRGDTGSAKKEKAIGILAGAPHDKLVNPEDTASADEESAAEQSVTAAAEDTDSTELQADVAETDSVAEAETAAEAESAVTGETTEADLSAEEQGASETADAYEAAEVTASGESTGEAPAAVEDVAPYQLLEEESENQQFGGDVQAVIRRSATGATANTGKTDNRNSGTLSGDGSGSNPSGVDYITTIMTAASSSGVNPYVLTAMLIQEQGRTGGSGLISGKNPKFPGFYNYFNAQAFQDGDKTPTERGLWWASQVDATYGKPWDTPEKAIIGGAKYYGDNYLKSGQDTFYLKKFNVTAKGRYEHQYMTNVQAAAEEGRKLGEAYTEALKQKKHTFRIPVYTDMPENAAALPN</sequence>
<feature type="compositionally biased region" description="Acidic residues" evidence="1">
    <location>
        <begin position="329"/>
        <end position="341"/>
    </location>
</feature>
<organism evidence="3 4">
    <name type="scientific">Stomatobaculum longum</name>
    <dbReference type="NCBI Taxonomy" id="796942"/>
    <lineage>
        <taxon>Bacteria</taxon>
        <taxon>Bacillati</taxon>
        <taxon>Bacillota</taxon>
        <taxon>Clostridia</taxon>
        <taxon>Lachnospirales</taxon>
        <taxon>Lachnospiraceae</taxon>
        <taxon>Stomatobaculum</taxon>
    </lineage>
</organism>
<feature type="chain" id="PRO_5041456959" description="Mannosyl-glycoprotein endo-beta-N-acetylglucosamidase-like domain-containing protein" evidence="2">
    <location>
        <begin position="29"/>
        <end position="620"/>
    </location>
</feature>
<reference evidence="3 4" key="1">
    <citation type="submission" date="2011-10" db="EMBL/GenBank/DDBJ databases">
        <title>The Genome Sequence of Lachnospiraceae bacterium ACC2.</title>
        <authorList>
            <consortium name="The Broad Institute Genome Sequencing Platform"/>
            <person name="Earl A."/>
            <person name="Ward D."/>
            <person name="Feldgarden M."/>
            <person name="Gevers D."/>
            <person name="Sizova M."/>
            <person name="Hazen A."/>
            <person name="Epstein S."/>
            <person name="Young S.K."/>
            <person name="Zeng Q."/>
            <person name="Gargeya S."/>
            <person name="Fitzgerald M."/>
            <person name="Haas B."/>
            <person name="Abouelleil A."/>
            <person name="Alvarado L."/>
            <person name="Arachchi H.M."/>
            <person name="Berlin A."/>
            <person name="Brown A."/>
            <person name="Chapman S.B."/>
            <person name="Chen Z."/>
            <person name="Dunbar C."/>
            <person name="Freedman E."/>
            <person name="Gearin G."/>
            <person name="Goldberg J."/>
            <person name="Griggs A."/>
            <person name="Gujja S."/>
            <person name="Heiman D."/>
            <person name="Howarth C."/>
            <person name="Larson L."/>
            <person name="Lui A."/>
            <person name="MacDonald P.J.P."/>
            <person name="Montmayeur A."/>
            <person name="Murphy C."/>
            <person name="Neiman D."/>
            <person name="Pearson M."/>
            <person name="Priest M."/>
            <person name="Roberts A."/>
            <person name="Saif S."/>
            <person name="Shea T."/>
            <person name="Shenoy N."/>
            <person name="Sisk P."/>
            <person name="Stolte C."/>
            <person name="Sykes S."/>
            <person name="Wortman J."/>
            <person name="Nusbaum C."/>
            <person name="Birren B."/>
        </authorList>
    </citation>
    <scope>NUCLEOTIDE SEQUENCE [LARGE SCALE GENOMIC DNA]</scope>
    <source>
        <strain evidence="3 4">ACC2</strain>
    </source>
</reference>